<dbReference type="EMBL" id="MSTI01000097">
    <property type="protein sequence ID" value="OLV17491.1"/>
    <property type="molecule type" value="Genomic_DNA"/>
</dbReference>
<organism evidence="1 2">
    <name type="scientific">Deinococcus marmoris</name>
    <dbReference type="NCBI Taxonomy" id="249408"/>
    <lineage>
        <taxon>Bacteria</taxon>
        <taxon>Thermotogati</taxon>
        <taxon>Deinococcota</taxon>
        <taxon>Deinococci</taxon>
        <taxon>Deinococcales</taxon>
        <taxon>Deinococcaceae</taxon>
        <taxon>Deinococcus</taxon>
    </lineage>
</organism>
<sequence length="39" mass="4122">MHELACLDAQRPGNIGAGLKVLEALMNLEGYRPAKGGRA</sequence>
<accession>A0A1U7NX44</accession>
<proteinExistence type="predicted"/>
<reference evidence="1 2" key="1">
    <citation type="submission" date="2017-01" db="EMBL/GenBank/DDBJ databases">
        <title>Genome Analysis of Deinococcus marmoris KOPRI26562.</title>
        <authorList>
            <person name="Kim J.H."/>
            <person name="Oh H.-M."/>
        </authorList>
    </citation>
    <scope>NUCLEOTIDE SEQUENCE [LARGE SCALE GENOMIC DNA]</scope>
    <source>
        <strain evidence="1 2">KOPRI26562</strain>
    </source>
</reference>
<dbReference type="Proteomes" id="UP000186607">
    <property type="component" value="Unassembled WGS sequence"/>
</dbReference>
<dbReference type="STRING" id="249408.BOO71_0008686"/>
<evidence type="ECO:0000313" key="2">
    <source>
        <dbReference type="Proteomes" id="UP000186607"/>
    </source>
</evidence>
<protein>
    <submittedName>
        <fullName evidence="1">Uncharacterized protein</fullName>
    </submittedName>
</protein>
<gene>
    <name evidence="1" type="ORF">BOO71_0008686</name>
</gene>
<comment type="caution">
    <text evidence="1">The sequence shown here is derived from an EMBL/GenBank/DDBJ whole genome shotgun (WGS) entry which is preliminary data.</text>
</comment>
<name>A0A1U7NX44_9DEIO</name>
<evidence type="ECO:0000313" key="1">
    <source>
        <dbReference type="EMBL" id="OLV17491.1"/>
    </source>
</evidence>
<dbReference type="AlphaFoldDB" id="A0A1U7NX44"/>
<keyword evidence="2" id="KW-1185">Reference proteome</keyword>